<dbReference type="SMART" id="SM00028">
    <property type="entry name" value="TPR"/>
    <property type="match status" value="2"/>
</dbReference>
<name>A0A174PCC2_9CLOT</name>
<keyword evidence="4" id="KW-0805">Transcription regulation</keyword>
<dbReference type="InterPro" id="IPR001789">
    <property type="entry name" value="Sig_transdc_resp-reg_receiver"/>
</dbReference>
<evidence type="ECO:0000256" key="8">
    <source>
        <dbReference type="PROSITE-ProRule" id="PRU00169"/>
    </source>
</evidence>
<keyword evidence="6" id="KW-0804">Transcription</keyword>
<evidence type="ECO:0000256" key="2">
    <source>
        <dbReference type="ARBA" id="ARBA00022553"/>
    </source>
</evidence>
<evidence type="ECO:0000313" key="10">
    <source>
        <dbReference type="EMBL" id="CUP56707.1"/>
    </source>
</evidence>
<dbReference type="InterPro" id="IPR011006">
    <property type="entry name" value="CheY-like_superfamily"/>
</dbReference>
<accession>A0A174PCC2</accession>
<dbReference type="SUPFAM" id="SSF48452">
    <property type="entry name" value="TPR-like"/>
    <property type="match status" value="1"/>
</dbReference>
<dbReference type="InterPro" id="IPR019734">
    <property type="entry name" value="TPR_rpt"/>
</dbReference>
<dbReference type="EMBL" id="CZBO01000001">
    <property type="protein sequence ID" value="CUP56707.1"/>
    <property type="molecule type" value="Genomic_DNA"/>
</dbReference>
<evidence type="ECO:0000256" key="7">
    <source>
        <dbReference type="ARBA" id="ARBA00024867"/>
    </source>
</evidence>
<evidence type="ECO:0000256" key="4">
    <source>
        <dbReference type="ARBA" id="ARBA00023015"/>
    </source>
</evidence>
<evidence type="ECO:0000256" key="1">
    <source>
        <dbReference type="ARBA" id="ARBA00018672"/>
    </source>
</evidence>
<comment type="function">
    <text evidence="7">May play the central regulatory role in sporulation. It may be an element of the effector pathway responsible for the activation of sporulation genes in response to nutritional stress. Spo0A may act in concert with spo0H (a sigma factor) to control the expression of some genes that are critical to the sporulation process.</text>
</comment>
<keyword evidence="2 8" id="KW-0597">Phosphoprotein</keyword>
<evidence type="ECO:0000256" key="5">
    <source>
        <dbReference type="ARBA" id="ARBA00023125"/>
    </source>
</evidence>
<dbReference type="Proteomes" id="UP000095563">
    <property type="component" value="Unassembled WGS sequence"/>
</dbReference>
<dbReference type="Gene3D" id="3.40.50.2300">
    <property type="match status" value="1"/>
</dbReference>
<dbReference type="GO" id="GO:0016740">
    <property type="term" value="F:transferase activity"/>
    <property type="evidence" value="ECO:0007669"/>
    <property type="project" value="UniProtKB-KW"/>
</dbReference>
<proteinExistence type="predicted"/>
<dbReference type="RefSeq" id="WP_055205760.1">
    <property type="nucleotide sequence ID" value="NZ_CZBO01000001.1"/>
</dbReference>
<dbReference type="SUPFAM" id="SSF52172">
    <property type="entry name" value="CheY-like"/>
    <property type="match status" value="1"/>
</dbReference>
<feature type="domain" description="Response regulatory" evidence="9">
    <location>
        <begin position="3"/>
        <end position="117"/>
    </location>
</feature>
<dbReference type="GO" id="GO:0000160">
    <property type="term" value="P:phosphorelay signal transduction system"/>
    <property type="evidence" value="ECO:0007669"/>
    <property type="project" value="UniProtKB-KW"/>
</dbReference>
<dbReference type="SMART" id="SM00448">
    <property type="entry name" value="REC"/>
    <property type="match status" value="1"/>
</dbReference>
<evidence type="ECO:0000259" key="9">
    <source>
        <dbReference type="PROSITE" id="PS50110"/>
    </source>
</evidence>
<evidence type="ECO:0000256" key="3">
    <source>
        <dbReference type="ARBA" id="ARBA00023012"/>
    </source>
</evidence>
<dbReference type="FunFam" id="3.40.50.2300:FF:000001">
    <property type="entry name" value="DNA-binding response regulator PhoB"/>
    <property type="match status" value="1"/>
</dbReference>
<protein>
    <recommendedName>
        <fullName evidence="1">Stage 0 sporulation protein A homolog</fullName>
    </recommendedName>
</protein>
<organism evidence="10 11">
    <name type="scientific">Clostridium baratii</name>
    <dbReference type="NCBI Taxonomy" id="1561"/>
    <lineage>
        <taxon>Bacteria</taxon>
        <taxon>Bacillati</taxon>
        <taxon>Bacillota</taxon>
        <taxon>Clostridia</taxon>
        <taxon>Eubacteriales</taxon>
        <taxon>Clostridiaceae</taxon>
        <taxon>Clostridium</taxon>
    </lineage>
</organism>
<dbReference type="AlphaFoldDB" id="A0A174PCC2"/>
<sequence length="217" mass="24679">MKKILIVDDEKNIRIALSRCLRNEGYNITLAKDGSQALNIIENEDFDLILIDYQMPKKNGIEVLRELREKNIKTNAIIMTAYGTIDIAVDTMKLGAVDFISKPFELEKIKNIVRNNIDNIIKKNKTLDEYILEAKDLIKKGELENARNCLKEAILIDTSSAKIQNLLGVVEEKMHNKLLAQKYYRAALSLDATYTPADNNLKRTVLYSYSLKGIDLG</sequence>
<keyword evidence="10" id="KW-0808">Transferase</keyword>
<dbReference type="PANTHER" id="PTHR44591">
    <property type="entry name" value="STRESS RESPONSE REGULATOR PROTEIN 1"/>
    <property type="match status" value="1"/>
</dbReference>
<evidence type="ECO:0000256" key="6">
    <source>
        <dbReference type="ARBA" id="ARBA00023163"/>
    </source>
</evidence>
<evidence type="ECO:0000313" key="11">
    <source>
        <dbReference type="Proteomes" id="UP000095563"/>
    </source>
</evidence>
<dbReference type="GO" id="GO:0003677">
    <property type="term" value="F:DNA binding"/>
    <property type="evidence" value="ECO:0007669"/>
    <property type="project" value="UniProtKB-KW"/>
</dbReference>
<dbReference type="InterPro" id="IPR011990">
    <property type="entry name" value="TPR-like_helical_dom_sf"/>
</dbReference>
<gene>
    <name evidence="10" type="primary">spo0F_2</name>
    <name evidence="10" type="ORF">ERS852568_00013</name>
</gene>
<dbReference type="Pfam" id="PF00072">
    <property type="entry name" value="Response_reg"/>
    <property type="match status" value="1"/>
</dbReference>
<feature type="modified residue" description="4-aspartylphosphate" evidence="8">
    <location>
        <position position="52"/>
    </location>
</feature>
<dbReference type="PROSITE" id="PS50110">
    <property type="entry name" value="RESPONSE_REGULATORY"/>
    <property type="match status" value="1"/>
</dbReference>
<dbReference type="Gene3D" id="1.25.40.10">
    <property type="entry name" value="Tetratricopeptide repeat domain"/>
    <property type="match status" value="1"/>
</dbReference>
<dbReference type="InterPro" id="IPR050595">
    <property type="entry name" value="Bact_response_regulator"/>
</dbReference>
<keyword evidence="5 10" id="KW-0238">DNA-binding</keyword>
<dbReference type="PANTHER" id="PTHR44591:SF3">
    <property type="entry name" value="RESPONSE REGULATORY DOMAIN-CONTAINING PROTEIN"/>
    <property type="match status" value="1"/>
</dbReference>
<keyword evidence="3" id="KW-0902">Two-component regulatory system</keyword>
<reference evidence="10 11" key="1">
    <citation type="submission" date="2015-09" db="EMBL/GenBank/DDBJ databases">
        <authorList>
            <consortium name="Pathogen Informatics"/>
        </authorList>
    </citation>
    <scope>NUCLEOTIDE SEQUENCE [LARGE SCALE GENOMIC DNA]</scope>
    <source>
        <strain evidence="10 11">2789STDY5834956</strain>
    </source>
</reference>